<sequence>MSHDGLSACTRCGLCVEACPQHVLGLAVDGVMLLPGAGECSFCGACAEICPEPVFDAIPVMVHVAQIGPDCLVRAGITCMTCRDACPEMAITLIPRIGGPFLPHLDASACTGCNACIAPCPADAIEAVPIKAPADA</sequence>
<evidence type="ECO:0000256" key="2">
    <source>
        <dbReference type="ARBA" id="ARBA00022723"/>
    </source>
</evidence>
<dbReference type="InterPro" id="IPR017896">
    <property type="entry name" value="4Fe4S_Fe-S-bd"/>
</dbReference>
<keyword evidence="4" id="KW-0408">Iron</keyword>
<keyword evidence="2" id="KW-0479">Metal-binding</keyword>
<keyword evidence="5" id="KW-0411">Iron-sulfur</keyword>
<comment type="caution">
    <text evidence="7">The sequence shown here is derived from an EMBL/GenBank/DDBJ whole genome shotgun (WGS) entry which is preliminary data.</text>
</comment>
<keyword evidence="3" id="KW-0677">Repeat</keyword>
<keyword evidence="1" id="KW-0004">4Fe-4S</keyword>
<dbReference type="Pfam" id="PF13237">
    <property type="entry name" value="Fer4_10"/>
    <property type="match status" value="1"/>
</dbReference>
<reference evidence="7 8" key="1">
    <citation type="journal article" date="2021" name="Int. J. Syst. Evol. Microbiol.">
        <title>Salipiger mangrovisoli sp. nov., isolated from mangrove soil and the proposal for the reclassification of Paraphaeobacter pallidus as Salipiger pallidus comb. nov.</title>
        <authorList>
            <person name="Du J."/>
            <person name="Liu Y."/>
            <person name="Pei T."/>
            <person name="Deng M.R."/>
            <person name="Zhu H."/>
        </authorList>
    </citation>
    <scope>NUCLEOTIDE SEQUENCE [LARGE SCALE GENOMIC DNA]</scope>
    <source>
        <strain evidence="7 8">6D45A</strain>
    </source>
</reference>
<dbReference type="Pfam" id="PF12838">
    <property type="entry name" value="Fer4_7"/>
    <property type="match status" value="1"/>
</dbReference>
<protein>
    <submittedName>
        <fullName evidence="7">Ferredoxin-type protein NapF</fullName>
    </submittedName>
</protein>
<evidence type="ECO:0000256" key="3">
    <source>
        <dbReference type="ARBA" id="ARBA00022737"/>
    </source>
</evidence>
<accession>A0ABR9X401</accession>
<dbReference type="CDD" id="cd10564">
    <property type="entry name" value="NapF_like"/>
    <property type="match status" value="1"/>
</dbReference>
<organism evidence="7 8">
    <name type="scientific">Salipiger mangrovisoli</name>
    <dbReference type="NCBI Taxonomy" id="2865933"/>
    <lineage>
        <taxon>Bacteria</taxon>
        <taxon>Pseudomonadati</taxon>
        <taxon>Pseudomonadota</taxon>
        <taxon>Alphaproteobacteria</taxon>
        <taxon>Rhodobacterales</taxon>
        <taxon>Roseobacteraceae</taxon>
        <taxon>Salipiger</taxon>
    </lineage>
</organism>
<evidence type="ECO:0000256" key="4">
    <source>
        <dbReference type="ARBA" id="ARBA00023004"/>
    </source>
</evidence>
<dbReference type="PROSITE" id="PS51379">
    <property type="entry name" value="4FE4S_FER_2"/>
    <property type="match status" value="3"/>
</dbReference>
<feature type="domain" description="4Fe-4S ferredoxin-type" evidence="6">
    <location>
        <begin position="101"/>
        <end position="130"/>
    </location>
</feature>
<evidence type="ECO:0000259" key="6">
    <source>
        <dbReference type="PROSITE" id="PS51379"/>
    </source>
</evidence>
<dbReference type="InterPro" id="IPR004496">
    <property type="entry name" value="NapF"/>
</dbReference>
<proteinExistence type="predicted"/>
<feature type="domain" description="4Fe-4S ferredoxin-type" evidence="6">
    <location>
        <begin position="1"/>
        <end position="29"/>
    </location>
</feature>
<dbReference type="PANTHER" id="PTHR43687">
    <property type="entry name" value="ADENYLYLSULFATE REDUCTASE, BETA SUBUNIT"/>
    <property type="match status" value="1"/>
</dbReference>
<evidence type="ECO:0000256" key="1">
    <source>
        <dbReference type="ARBA" id="ARBA00022485"/>
    </source>
</evidence>
<dbReference type="InterPro" id="IPR017900">
    <property type="entry name" value="4Fe4S_Fe_S_CS"/>
</dbReference>
<keyword evidence="8" id="KW-1185">Reference proteome</keyword>
<evidence type="ECO:0000313" key="7">
    <source>
        <dbReference type="EMBL" id="MBE9638292.1"/>
    </source>
</evidence>
<dbReference type="PROSITE" id="PS00198">
    <property type="entry name" value="4FE4S_FER_1"/>
    <property type="match status" value="2"/>
</dbReference>
<dbReference type="InterPro" id="IPR050572">
    <property type="entry name" value="Fe-S_Ferredoxin"/>
</dbReference>
<evidence type="ECO:0000256" key="5">
    <source>
        <dbReference type="ARBA" id="ARBA00023014"/>
    </source>
</evidence>
<dbReference type="PANTHER" id="PTHR43687:SF1">
    <property type="entry name" value="FERREDOXIN III"/>
    <property type="match status" value="1"/>
</dbReference>
<dbReference type="RefSeq" id="WP_194135593.1">
    <property type="nucleotide sequence ID" value="NZ_JADFFK010000011.1"/>
</dbReference>
<name>A0ABR9X401_9RHOB</name>
<feature type="domain" description="4Fe-4S ferredoxin-type" evidence="6">
    <location>
        <begin position="30"/>
        <end position="60"/>
    </location>
</feature>
<gene>
    <name evidence="7" type="ORF">IQ782_15670</name>
</gene>
<evidence type="ECO:0000313" key="8">
    <source>
        <dbReference type="Proteomes" id="UP000607796"/>
    </source>
</evidence>
<dbReference type="EMBL" id="JADFFK010000011">
    <property type="protein sequence ID" value="MBE9638292.1"/>
    <property type="molecule type" value="Genomic_DNA"/>
</dbReference>
<dbReference type="Proteomes" id="UP000607796">
    <property type="component" value="Unassembled WGS sequence"/>
</dbReference>
<dbReference type="Gene3D" id="3.30.70.20">
    <property type="match status" value="3"/>
</dbReference>
<dbReference type="SUPFAM" id="SSF54862">
    <property type="entry name" value="4Fe-4S ferredoxins"/>
    <property type="match status" value="1"/>
</dbReference>